<feature type="domain" description="G-protein coupled receptors family 1 profile" evidence="9">
    <location>
        <begin position="32"/>
        <end position="358"/>
    </location>
</feature>
<keyword evidence="2 8" id="KW-0812">Transmembrane</keyword>
<feature type="transmembrane region" description="Helical" evidence="8">
    <location>
        <begin position="142"/>
        <end position="160"/>
    </location>
</feature>
<accession>A0A813M6H7</accession>
<reference evidence="10" key="1">
    <citation type="submission" date="2021-02" db="EMBL/GenBank/DDBJ databases">
        <authorList>
            <person name="Nowell W R."/>
        </authorList>
    </citation>
    <scope>NUCLEOTIDE SEQUENCE</scope>
</reference>
<name>A0A813M6H7_9BILA</name>
<dbReference type="InterPro" id="IPR050125">
    <property type="entry name" value="GPCR_opsins"/>
</dbReference>
<evidence type="ECO:0000313" key="11">
    <source>
        <dbReference type="EMBL" id="CAF3765864.1"/>
    </source>
</evidence>
<evidence type="ECO:0000256" key="6">
    <source>
        <dbReference type="ARBA" id="ARBA00023170"/>
    </source>
</evidence>
<gene>
    <name evidence="10" type="ORF">IZO911_LOCUS96</name>
    <name evidence="11" type="ORF">KXQ929_LOCUS15076</name>
</gene>
<feature type="transmembrane region" description="Helical" evidence="8">
    <location>
        <begin position="102"/>
        <end position="121"/>
    </location>
</feature>
<feature type="transmembrane region" description="Helical" evidence="8">
    <location>
        <begin position="59"/>
        <end position="82"/>
    </location>
</feature>
<dbReference type="AlphaFoldDB" id="A0A813M6H7"/>
<feature type="transmembrane region" description="Helical" evidence="8">
    <location>
        <begin position="338"/>
        <end position="360"/>
    </location>
</feature>
<dbReference type="InterPro" id="IPR017452">
    <property type="entry name" value="GPCR_Rhodpsn_7TM"/>
</dbReference>
<dbReference type="Pfam" id="PF00001">
    <property type="entry name" value="7tm_1"/>
    <property type="match status" value="1"/>
</dbReference>
<comment type="caution">
    <text evidence="10">The sequence shown here is derived from an EMBL/GenBank/DDBJ whole genome shotgun (WGS) entry which is preliminary data.</text>
</comment>
<dbReference type="PANTHER" id="PTHR24240">
    <property type="entry name" value="OPSIN"/>
    <property type="match status" value="1"/>
</dbReference>
<keyword evidence="3 8" id="KW-1133">Transmembrane helix</keyword>
<keyword evidence="4" id="KW-0297">G-protein coupled receptor</keyword>
<dbReference type="EMBL" id="CAJOBB010000858">
    <property type="protein sequence ID" value="CAF3765864.1"/>
    <property type="molecule type" value="Genomic_DNA"/>
</dbReference>
<sequence length="389" mass="45105">MDTNMTLCVGTLYHEINDMECLISRILGSLIAQVSIFAIIFNIRFLYWSTYHPNARSRHYPLIISMIISSLSVILVISPSVFVQCFYCYRWCSPFYCRFEGFVSYLNGCVNMFMLMMISIIRYSSVIQINIKKRWLEQHSSLTVIICWLCGLVFALPPLFHWNDYIPEGIGFHCGLNWFDRSIHSLIYFILTFSFVYFIPLLILIVINIYVYYIIRRLLSVAITKPKLHMLLNVSEQKQQSTLCTSSSSNTSTTVNSERFDFRVSANSVNGSSRSVLRRTGESLQTNQLTRVNRLKADRRFALATTFLISEYLLSWTPYAIVALFYLFNVEFISQQSIIMTICAFTAKTSMILNPFIYIATIKTDQLKTMLFCKKCSCPSCRMKRNLII</sequence>
<comment type="subcellular location">
    <subcellularLocation>
        <location evidence="1">Membrane</location>
        <topology evidence="1">Multi-pass membrane protein</topology>
    </subcellularLocation>
</comment>
<evidence type="ECO:0000256" key="5">
    <source>
        <dbReference type="ARBA" id="ARBA00023136"/>
    </source>
</evidence>
<dbReference type="Gene3D" id="1.20.1070.10">
    <property type="entry name" value="Rhodopsin 7-helix transmembrane proteins"/>
    <property type="match status" value="1"/>
</dbReference>
<dbReference type="EMBL" id="CAJNOE010000001">
    <property type="protein sequence ID" value="CAF0712003.1"/>
    <property type="molecule type" value="Genomic_DNA"/>
</dbReference>
<evidence type="ECO:0000256" key="4">
    <source>
        <dbReference type="ARBA" id="ARBA00023040"/>
    </source>
</evidence>
<organism evidence="10 12">
    <name type="scientific">Adineta steineri</name>
    <dbReference type="NCBI Taxonomy" id="433720"/>
    <lineage>
        <taxon>Eukaryota</taxon>
        <taxon>Metazoa</taxon>
        <taxon>Spiralia</taxon>
        <taxon>Gnathifera</taxon>
        <taxon>Rotifera</taxon>
        <taxon>Eurotatoria</taxon>
        <taxon>Bdelloidea</taxon>
        <taxon>Adinetida</taxon>
        <taxon>Adinetidae</taxon>
        <taxon>Adineta</taxon>
    </lineage>
</organism>
<keyword evidence="5 8" id="KW-0472">Membrane</keyword>
<feature type="transmembrane region" description="Helical" evidence="8">
    <location>
        <begin position="186"/>
        <end position="215"/>
    </location>
</feature>
<evidence type="ECO:0000313" key="10">
    <source>
        <dbReference type="EMBL" id="CAF0712003.1"/>
    </source>
</evidence>
<dbReference type="PROSITE" id="PS50262">
    <property type="entry name" value="G_PROTEIN_RECEP_F1_2"/>
    <property type="match status" value="1"/>
</dbReference>
<dbReference type="PRINTS" id="PR00237">
    <property type="entry name" value="GPCRRHODOPSN"/>
</dbReference>
<evidence type="ECO:0000256" key="2">
    <source>
        <dbReference type="ARBA" id="ARBA00022692"/>
    </source>
</evidence>
<dbReference type="InterPro" id="IPR000276">
    <property type="entry name" value="GPCR_Rhodpsn"/>
</dbReference>
<dbReference type="Proteomes" id="UP000663868">
    <property type="component" value="Unassembled WGS sequence"/>
</dbReference>
<feature type="transmembrane region" description="Helical" evidence="8">
    <location>
        <begin position="301"/>
        <end position="326"/>
    </location>
</feature>
<feature type="transmembrane region" description="Helical" evidence="8">
    <location>
        <begin position="26"/>
        <end position="47"/>
    </location>
</feature>
<keyword evidence="7" id="KW-0807">Transducer</keyword>
<dbReference type="GO" id="GO:0016020">
    <property type="term" value="C:membrane"/>
    <property type="evidence" value="ECO:0007669"/>
    <property type="project" value="UniProtKB-SubCell"/>
</dbReference>
<evidence type="ECO:0000256" key="3">
    <source>
        <dbReference type="ARBA" id="ARBA00022989"/>
    </source>
</evidence>
<evidence type="ECO:0000256" key="7">
    <source>
        <dbReference type="ARBA" id="ARBA00023224"/>
    </source>
</evidence>
<evidence type="ECO:0000259" key="9">
    <source>
        <dbReference type="PROSITE" id="PS50262"/>
    </source>
</evidence>
<evidence type="ECO:0000313" key="12">
    <source>
        <dbReference type="Proteomes" id="UP000663860"/>
    </source>
</evidence>
<keyword evidence="6" id="KW-0675">Receptor</keyword>
<evidence type="ECO:0000256" key="1">
    <source>
        <dbReference type="ARBA" id="ARBA00004141"/>
    </source>
</evidence>
<dbReference type="Proteomes" id="UP000663860">
    <property type="component" value="Unassembled WGS sequence"/>
</dbReference>
<dbReference type="SUPFAM" id="SSF81321">
    <property type="entry name" value="Family A G protein-coupled receptor-like"/>
    <property type="match status" value="1"/>
</dbReference>
<proteinExistence type="predicted"/>
<protein>
    <recommendedName>
        <fullName evidence="9">G-protein coupled receptors family 1 profile domain-containing protein</fullName>
    </recommendedName>
</protein>
<evidence type="ECO:0000256" key="8">
    <source>
        <dbReference type="SAM" id="Phobius"/>
    </source>
</evidence>
<dbReference type="GO" id="GO:0004930">
    <property type="term" value="F:G protein-coupled receptor activity"/>
    <property type="evidence" value="ECO:0007669"/>
    <property type="project" value="UniProtKB-KW"/>
</dbReference>